<keyword evidence="3 10" id="KW-0479">Metal-binding</keyword>
<evidence type="ECO:0000256" key="10">
    <source>
        <dbReference type="HAMAP-Rule" id="MF_00942"/>
    </source>
</evidence>
<dbReference type="NCBIfam" id="TIGR01083">
    <property type="entry name" value="nth"/>
    <property type="match status" value="1"/>
</dbReference>
<evidence type="ECO:0000256" key="3">
    <source>
        <dbReference type="ARBA" id="ARBA00022723"/>
    </source>
</evidence>
<keyword evidence="4 10" id="KW-0227">DNA damage</keyword>
<organism evidence="12 13">
    <name type="scientific">Bifidobacterium animalis subsp. lactis CNCM I-2494</name>
    <dbReference type="NCBI Taxonomy" id="1042403"/>
    <lineage>
        <taxon>Bacteria</taxon>
        <taxon>Bacillati</taxon>
        <taxon>Actinomycetota</taxon>
        <taxon>Actinomycetes</taxon>
        <taxon>Bifidobacteriales</taxon>
        <taxon>Bifidobacteriaceae</taxon>
        <taxon>Bifidobacterium</taxon>
    </lineage>
</organism>
<dbReference type="HAMAP" id="MF_00942">
    <property type="entry name" value="Nth"/>
    <property type="match status" value="1"/>
</dbReference>
<feature type="domain" description="HhH-GPD" evidence="11">
    <location>
        <begin position="86"/>
        <end position="238"/>
    </location>
</feature>
<evidence type="ECO:0000256" key="6">
    <source>
        <dbReference type="ARBA" id="ARBA00023004"/>
    </source>
</evidence>
<reference evidence="12 13" key="1">
    <citation type="journal article" date="2011" name="J. Bacteriol.">
        <title>Genome Sequence of the Probiotic Strain Bifidobacterium animalis subsp. lactis CNCM I-2494.</title>
        <authorList>
            <person name="Chervaux C."/>
            <person name="Grimaldi C."/>
            <person name="Bolotin A."/>
            <person name="Quinquis B."/>
            <person name="Legrain-Raspaud S."/>
            <person name="van Hylckama Vlieg J.E."/>
            <person name="Denariaz G."/>
            <person name="Smokvina T."/>
        </authorList>
    </citation>
    <scope>NUCLEOTIDE SEQUENCE [LARGE SCALE GENOMIC DNA]</scope>
    <source>
        <strain evidence="12 13">CNCM I-2494</strain>
    </source>
</reference>
<dbReference type="InterPro" id="IPR005759">
    <property type="entry name" value="Nth"/>
</dbReference>
<dbReference type="FunFam" id="1.10.340.30:FF:000001">
    <property type="entry name" value="Endonuclease III"/>
    <property type="match status" value="1"/>
</dbReference>
<name>A0A806FKQ2_BIFAN</name>
<dbReference type="PANTHER" id="PTHR10359:SF18">
    <property type="entry name" value="ENDONUCLEASE III"/>
    <property type="match status" value="1"/>
</dbReference>
<dbReference type="InterPro" id="IPR003651">
    <property type="entry name" value="Endonuclease3_FeS-loop_motif"/>
</dbReference>
<dbReference type="EMBL" id="CP002915">
    <property type="protein sequence ID" value="AEK30929.1"/>
    <property type="molecule type" value="Genomic_DNA"/>
</dbReference>
<feature type="binding site" evidence="10">
    <location>
        <position position="240"/>
    </location>
    <ligand>
        <name>[4Fe-4S] cluster</name>
        <dbReference type="ChEBI" id="CHEBI:49883"/>
    </ligand>
</feature>
<keyword evidence="10" id="KW-0238">DNA-binding</keyword>
<dbReference type="Gene3D" id="1.10.340.30">
    <property type="entry name" value="Hypothetical protein, domain 2"/>
    <property type="match status" value="1"/>
</dbReference>
<dbReference type="GO" id="GO:0051539">
    <property type="term" value="F:4 iron, 4 sulfur cluster binding"/>
    <property type="evidence" value="ECO:0007669"/>
    <property type="project" value="UniProtKB-UniRule"/>
</dbReference>
<dbReference type="SUPFAM" id="SSF48150">
    <property type="entry name" value="DNA-glycosylase"/>
    <property type="match status" value="1"/>
</dbReference>
<dbReference type="PANTHER" id="PTHR10359">
    <property type="entry name" value="A/G-SPECIFIC ADENINE GLYCOSYLASE/ENDONUCLEASE III"/>
    <property type="match status" value="1"/>
</dbReference>
<dbReference type="SMART" id="SM00478">
    <property type="entry name" value="ENDO3c"/>
    <property type="match status" value="1"/>
</dbReference>
<feature type="binding site" evidence="10">
    <location>
        <position position="247"/>
    </location>
    <ligand>
        <name>[4Fe-4S] cluster</name>
        <dbReference type="ChEBI" id="CHEBI:49883"/>
    </ligand>
</feature>
<comment type="similarity">
    <text evidence="1 10">Belongs to the Nth/MutY family.</text>
</comment>
<keyword evidence="5 10" id="KW-0378">Hydrolase</keyword>
<evidence type="ECO:0000256" key="1">
    <source>
        <dbReference type="ARBA" id="ARBA00008343"/>
    </source>
</evidence>
<dbReference type="KEGG" id="bnm:BALAC2494_01279"/>
<feature type="binding site" evidence="10">
    <location>
        <position position="256"/>
    </location>
    <ligand>
        <name>[4Fe-4S] cluster</name>
        <dbReference type="ChEBI" id="CHEBI:49883"/>
    </ligand>
</feature>
<dbReference type="InterPro" id="IPR023170">
    <property type="entry name" value="HhH_base_excis_C"/>
</dbReference>
<evidence type="ECO:0000256" key="2">
    <source>
        <dbReference type="ARBA" id="ARBA00022485"/>
    </source>
</evidence>
<dbReference type="AlphaFoldDB" id="A0A806FKQ2"/>
<dbReference type="GO" id="GO:0046872">
    <property type="term" value="F:metal ion binding"/>
    <property type="evidence" value="ECO:0007669"/>
    <property type="project" value="UniProtKB-KW"/>
</dbReference>
<dbReference type="Proteomes" id="UP000008394">
    <property type="component" value="Chromosome"/>
</dbReference>
<sequence length="288" mass="32444">MKLPRWAHLPRRTNNSPLPVTLPLGTCEFAWNLTVEDCGSGMAGESRKARITRMHRQYETLCEFIPTVKCQLDFHTPFELLVATILSAQTTDKRVNSITPELFGTYPTAAALADARLEDVESIIRPLGFYHVKAEHIIAVARQIVERFGGQIPQTMEELTSLPGVGRKTANVVLGNAFRVPGFPVDTHVIRVTGRLHWRDDWMKTSTTPERIEQEITGCFPESEWTDLSHRLIIFGRNICTSRSPECENCPLLPTCPSAGEFLEIAAERKARATRRAPRKPRSRKTAK</sequence>
<dbReference type="InterPro" id="IPR011257">
    <property type="entry name" value="DNA_glycosylase"/>
</dbReference>
<comment type="cofactor">
    <cofactor evidence="10">
        <name>[4Fe-4S] cluster</name>
        <dbReference type="ChEBI" id="CHEBI:49883"/>
    </cofactor>
    <text evidence="10">Binds 1 [4Fe-4S] cluster.</text>
</comment>
<dbReference type="Pfam" id="PF00730">
    <property type="entry name" value="HhH-GPD"/>
    <property type="match status" value="1"/>
</dbReference>
<dbReference type="SMART" id="SM00525">
    <property type="entry name" value="FES"/>
    <property type="match status" value="1"/>
</dbReference>
<proteinExistence type="inferred from homology"/>
<dbReference type="GO" id="GO:0006285">
    <property type="term" value="P:base-excision repair, AP site formation"/>
    <property type="evidence" value="ECO:0007669"/>
    <property type="project" value="TreeGrafter"/>
</dbReference>
<gene>
    <name evidence="10" type="primary">nth</name>
    <name evidence="12" type="ORF">BALAC2494_01279</name>
</gene>
<keyword evidence="2 10" id="KW-0004">4Fe-4S</keyword>
<protein>
    <recommendedName>
        <fullName evidence="10">Endonuclease III</fullName>
        <ecNumber evidence="10">4.2.99.18</ecNumber>
    </recommendedName>
    <alternativeName>
        <fullName evidence="10">DNA-(apurinic or apyrimidinic site) lyase</fullName>
    </alternativeName>
</protein>
<evidence type="ECO:0000256" key="7">
    <source>
        <dbReference type="ARBA" id="ARBA00023014"/>
    </source>
</evidence>
<keyword evidence="6 10" id="KW-0408">Iron</keyword>
<dbReference type="GO" id="GO:0003677">
    <property type="term" value="F:DNA binding"/>
    <property type="evidence" value="ECO:0007669"/>
    <property type="project" value="UniProtKB-UniRule"/>
</dbReference>
<evidence type="ECO:0000256" key="9">
    <source>
        <dbReference type="ARBA" id="ARBA00023295"/>
    </source>
</evidence>
<dbReference type="Pfam" id="PF00633">
    <property type="entry name" value="HHH"/>
    <property type="match status" value="1"/>
</dbReference>
<dbReference type="GO" id="GO:0140078">
    <property type="term" value="F:class I DNA-(apurinic or apyrimidinic site) endonuclease activity"/>
    <property type="evidence" value="ECO:0007669"/>
    <property type="project" value="UniProtKB-EC"/>
</dbReference>
<evidence type="ECO:0000256" key="4">
    <source>
        <dbReference type="ARBA" id="ARBA00022763"/>
    </source>
</evidence>
<keyword evidence="9 10" id="KW-0326">Glycosidase</keyword>
<comment type="function">
    <text evidence="10">DNA repair enzyme that has both DNA N-glycosylase activity and AP-lyase activity. The DNA N-glycosylase activity releases various damaged pyrimidines from DNA by cleaving the N-glycosidic bond, leaving an AP (apurinic/apyrimidinic) site. The AP-lyase activity cleaves the phosphodiester bond 3' to the AP site by a beta-elimination, leaving a 3'-terminal unsaturated sugar and a product with a terminal 5'-phosphate.</text>
</comment>
<keyword evidence="10 12" id="KW-0456">Lyase</keyword>
<comment type="catalytic activity">
    <reaction evidence="10">
        <text>2'-deoxyribonucleotide-(2'-deoxyribose 5'-phosphate)-2'-deoxyribonucleotide-DNA = a 3'-end 2'-deoxyribonucleotide-(2,3-dehydro-2,3-deoxyribose 5'-phosphate)-DNA + a 5'-end 5'-phospho-2'-deoxyribonucleoside-DNA + H(+)</text>
        <dbReference type="Rhea" id="RHEA:66592"/>
        <dbReference type="Rhea" id="RHEA-COMP:13180"/>
        <dbReference type="Rhea" id="RHEA-COMP:16897"/>
        <dbReference type="Rhea" id="RHEA-COMP:17067"/>
        <dbReference type="ChEBI" id="CHEBI:15378"/>
        <dbReference type="ChEBI" id="CHEBI:136412"/>
        <dbReference type="ChEBI" id="CHEBI:157695"/>
        <dbReference type="ChEBI" id="CHEBI:167181"/>
        <dbReference type="EC" id="4.2.99.18"/>
    </reaction>
</comment>
<dbReference type="InterPro" id="IPR000445">
    <property type="entry name" value="HhH_motif"/>
</dbReference>
<evidence type="ECO:0000313" key="12">
    <source>
        <dbReference type="EMBL" id="AEK30929.1"/>
    </source>
</evidence>
<keyword evidence="7 10" id="KW-0411">Iron-sulfur</keyword>
<dbReference type="GO" id="GO:0019104">
    <property type="term" value="F:DNA N-glycosylase activity"/>
    <property type="evidence" value="ECO:0007669"/>
    <property type="project" value="UniProtKB-UniRule"/>
</dbReference>
<dbReference type="Gene3D" id="1.10.1670.10">
    <property type="entry name" value="Helix-hairpin-Helix base-excision DNA repair enzymes (C-terminal)"/>
    <property type="match status" value="1"/>
</dbReference>
<evidence type="ECO:0000313" key="13">
    <source>
        <dbReference type="Proteomes" id="UP000008394"/>
    </source>
</evidence>
<evidence type="ECO:0000256" key="8">
    <source>
        <dbReference type="ARBA" id="ARBA00023204"/>
    </source>
</evidence>
<evidence type="ECO:0000256" key="5">
    <source>
        <dbReference type="ARBA" id="ARBA00022801"/>
    </source>
</evidence>
<dbReference type="EC" id="4.2.99.18" evidence="10"/>
<dbReference type="InterPro" id="IPR003265">
    <property type="entry name" value="HhH-GPD_domain"/>
</dbReference>
<evidence type="ECO:0000259" key="11">
    <source>
        <dbReference type="SMART" id="SM00478"/>
    </source>
</evidence>
<dbReference type="CDD" id="cd00056">
    <property type="entry name" value="ENDO3c"/>
    <property type="match status" value="1"/>
</dbReference>
<accession>A0A806FKQ2</accession>
<keyword evidence="8 10" id="KW-0234">DNA repair</keyword>
<feature type="binding site" evidence="10">
    <location>
        <position position="250"/>
    </location>
    <ligand>
        <name>[4Fe-4S] cluster</name>
        <dbReference type="ChEBI" id="CHEBI:49883"/>
    </ligand>
</feature>